<dbReference type="EC" id="3.-.-.-" evidence="1"/>
<dbReference type="Pfam" id="PF13419">
    <property type="entry name" value="HAD_2"/>
    <property type="match status" value="1"/>
</dbReference>
<proteinExistence type="predicted"/>
<dbReference type="GO" id="GO:0016791">
    <property type="term" value="F:phosphatase activity"/>
    <property type="evidence" value="ECO:0007669"/>
    <property type="project" value="TreeGrafter"/>
</dbReference>
<organism evidence="1 2">
    <name type="scientific">Drosophila willistoni</name>
    <name type="common">Fruit fly</name>
    <dbReference type="NCBI Taxonomy" id="7260"/>
    <lineage>
        <taxon>Eukaryota</taxon>
        <taxon>Metazoa</taxon>
        <taxon>Ecdysozoa</taxon>
        <taxon>Arthropoda</taxon>
        <taxon>Hexapoda</taxon>
        <taxon>Insecta</taxon>
        <taxon>Pterygota</taxon>
        <taxon>Neoptera</taxon>
        <taxon>Endopterygota</taxon>
        <taxon>Diptera</taxon>
        <taxon>Brachycera</taxon>
        <taxon>Muscomorpha</taxon>
        <taxon>Ephydroidea</taxon>
        <taxon>Drosophilidae</taxon>
        <taxon>Drosophila</taxon>
        <taxon>Sophophora</taxon>
    </lineage>
</organism>
<dbReference type="Gene3D" id="3.40.50.1000">
    <property type="entry name" value="HAD superfamily/HAD-like"/>
    <property type="match status" value="1"/>
</dbReference>
<dbReference type="PANTHER" id="PTHR18901">
    <property type="entry name" value="2-DEOXYGLUCOSE-6-PHOSPHATE PHOSPHATASE 2"/>
    <property type="match status" value="1"/>
</dbReference>
<evidence type="ECO:0000313" key="2">
    <source>
        <dbReference type="Proteomes" id="UP000007798"/>
    </source>
</evidence>
<dbReference type="FunFam" id="3.40.50.1000:FF:000055">
    <property type="entry name" value="Haloacid dehalogenase-like hydrolase family protein"/>
    <property type="match status" value="1"/>
</dbReference>
<dbReference type="PANTHER" id="PTHR18901:SF38">
    <property type="entry name" value="PSEUDOURIDINE-5'-PHOSPHATASE"/>
    <property type="match status" value="1"/>
</dbReference>
<dbReference type="InterPro" id="IPR041492">
    <property type="entry name" value="HAD_2"/>
</dbReference>
<keyword evidence="1" id="KW-0378">Hydrolase</keyword>
<dbReference type="KEGG" id="dwi:6642333"/>
<keyword evidence="2" id="KW-1185">Reference proteome</keyword>
<dbReference type="InterPro" id="IPR023214">
    <property type="entry name" value="HAD_sf"/>
</dbReference>
<dbReference type="InterPro" id="IPR006439">
    <property type="entry name" value="HAD-SF_hydro_IA"/>
</dbReference>
<dbReference type="Gene3D" id="1.10.150.240">
    <property type="entry name" value="Putative phosphatase, domain 2"/>
    <property type="match status" value="1"/>
</dbReference>
<name>B4MW36_DROWI</name>
<dbReference type="NCBIfam" id="TIGR01509">
    <property type="entry name" value="HAD-SF-IA-v3"/>
    <property type="match status" value="1"/>
</dbReference>
<dbReference type="FunCoup" id="B4MW36">
    <property type="interactions" value="2"/>
</dbReference>
<dbReference type="STRING" id="7260.B4MW36"/>
<dbReference type="OMA" id="THCIFDN"/>
<dbReference type="HOGENOM" id="CLU_045011_13_0_1"/>
<dbReference type="SFLD" id="SFLDG01135">
    <property type="entry name" value="C1.5.6:_HAD__Beta-PGM__Phospha"/>
    <property type="match status" value="1"/>
</dbReference>
<dbReference type="InParanoid" id="B4MW36"/>
<gene>
    <name evidence="1" type="primary">Dwil\GK15189</name>
    <name evidence="1" type="ORF">Dwil_GK15189</name>
</gene>
<dbReference type="Proteomes" id="UP000007798">
    <property type="component" value="Unassembled WGS sequence"/>
</dbReference>
<accession>B4MW36</accession>
<dbReference type="SFLD" id="SFLDG01129">
    <property type="entry name" value="C1.5:_HAD__Beta-PGM__Phosphata"/>
    <property type="match status" value="1"/>
</dbReference>
<dbReference type="SMR" id="B4MW36"/>
<dbReference type="eggNOG" id="KOG2914">
    <property type="taxonomic scope" value="Eukaryota"/>
</dbReference>
<dbReference type="PhylomeDB" id="B4MW36"/>
<dbReference type="EMBL" id="CH963857">
    <property type="protein sequence ID" value="EDW75906.1"/>
    <property type="molecule type" value="Genomic_DNA"/>
</dbReference>
<protein>
    <submittedName>
        <fullName evidence="1">Uncharacterized protein</fullName>
        <ecNumber evidence="1">3.-.-.-</ecNumber>
    </submittedName>
</protein>
<evidence type="ECO:0000313" key="1">
    <source>
        <dbReference type="EMBL" id="EDW75906.1"/>
    </source>
</evidence>
<dbReference type="AlphaFoldDB" id="B4MW36"/>
<dbReference type="SFLD" id="SFLDS00003">
    <property type="entry name" value="Haloacid_Dehalogenase"/>
    <property type="match status" value="1"/>
</dbReference>
<dbReference type="InterPro" id="IPR023198">
    <property type="entry name" value="PGP-like_dom2"/>
</dbReference>
<dbReference type="OrthoDB" id="40579at2759"/>
<dbReference type="SUPFAM" id="SSF56784">
    <property type="entry name" value="HAD-like"/>
    <property type="match status" value="1"/>
</dbReference>
<sequence length="240" mass="26821">MAAKPRFSPVTHVIFDNDGTLMDSENIFASAMNNILEKFGYTYTYEMKLKYMGKPGTEIAKSLIKQLDLPISKKDFMKLLAVIIKTSAQNVKLMPGVRDLLLHLHEYRINMAIATSSSKATFDIKAKPHCRLMPVFHHVVCGDDPELMRGRGKPKPDIFFLAASRFNPPPRPENCLVFEDSPNGLQAGVAAGMQVVMIPDPRVPYKLRKGATQVLDSMADFDPEDFGLPAYDCCSKFEFG</sequence>
<dbReference type="InterPro" id="IPR036412">
    <property type="entry name" value="HAD-like_sf"/>
</dbReference>
<reference evidence="1 2" key="1">
    <citation type="journal article" date="2007" name="Nature">
        <title>Evolution of genes and genomes on the Drosophila phylogeny.</title>
        <authorList>
            <consortium name="Drosophila 12 Genomes Consortium"/>
            <person name="Clark A.G."/>
            <person name="Eisen M.B."/>
            <person name="Smith D.R."/>
            <person name="Bergman C.M."/>
            <person name="Oliver B."/>
            <person name="Markow T.A."/>
            <person name="Kaufman T.C."/>
            <person name="Kellis M."/>
            <person name="Gelbart W."/>
            <person name="Iyer V.N."/>
            <person name="Pollard D.A."/>
            <person name="Sackton T.B."/>
            <person name="Larracuente A.M."/>
            <person name="Singh N.D."/>
            <person name="Abad J.P."/>
            <person name="Abt D.N."/>
            <person name="Adryan B."/>
            <person name="Aguade M."/>
            <person name="Akashi H."/>
            <person name="Anderson W.W."/>
            <person name="Aquadro C.F."/>
            <person name="Ardell D.H."/>
            <person name="Arguello R."/>
            <person name="Artieri C.G."/>
            <person name="Barbash D.A."/>
            <person name="Barker D."/>
            <person name="Barsanti P."/>
            <person name="Batterham P."/>
            <person name="Batzoglou S."/>
            <person name="Begun D."/>
            <person name="Bhutkar A."/>
            <person name="Blanco E."/>
            <person name="Bosak S.A."/>
            <person name="Bradley R.K."/>
            <person name="Brand A.D."/>
            <person name="Brent M.R."/>
            <person name="Brooks A.N."/>
            <person name="Brown R.H."/>
            <person name="Butlin R.K."/>
            <person name="Caggese C."/>
            <person name="Calvi B.R."/>
            <person name="Bernardo de Carvalho A."/>
            <person name="Caspi A."/>
            <person name="Castrezana S."/>
            <person name="Celniker S.E."/>
            <person name="Chang J.L."/>
            <person name="Chapple C."/>
            <person name="Chatterji S."/>
            <person name="Chinwalla A."/>
            <person name="Civetta A."/>
            <person name="Clifton S.W."/>
            <person name="Comeron J.M."/>
            <person name="Costello J.C."/>
            <person name="Coyne J.A."/>
            <person name="Daub J."/>
            <person name="David R.G."/>
            <person name="Delcher A.L."/>
            <person name="Delehaunty K."/>
            <person name="Do C.B."/>
            <person name="Ebling H."/>
            <person name="Edwards K."/>
            <person name="Eickbush T."/>
            <person name="Evans J.D."/>
            <person name="Filipski A."/>
            <person name="Findeiss S."/>
            <person name="Freyhult E."/>
            <person name="Fulton L."/>
            <person name="Fulton R."/>
            <person name="Garcia A.C."/>
            <person name="Gardiner A."/>
            <person name="Garfield D.A."/>
            <person name="Garvin B.E."/>
            <person name="Gibson G."/>
            <person name="Gilbert D."/>
            <person name="Gnerre S."/>
            <person name="Godfrey J."/>
            <person name="Good R."/>
            <person name="Gotea V."/>
            <person name="Gravely B."/>
            <person name="Greenberg A.J."/>
            <person name="Griffiths-Jones S."/>
            <person name="Gross S."/>
            <person name="Guigo R."/>
            <person name="Gustafson E.A."/>
            <person name="Haerty W."/>
            <person name="Hahn M.W."/>
            <person name="Halligan D.L."/>
            <person name="Halpern A.L."/>
            <person name="Halter G.M."/>
            <person name="Han M.V."/>
            <person name="Heger A."/>
            <person name="Hillier L."/>
            <person name="Hinrichs A.S."/>
            <person name="Holmes I."/>
            <person name="Hoskins R.A."/>
            <person name="Hubisz M.J."/>
            <person name="Hultmark D."/>
            <person name="Huntley M.A."/>
            <person name="Jaffe D.B."/>
            <person name="Jagadeeshan S."/>
            <person name="Jeck W.R."/>
            <person name="Johnson J."/>
            <person name="Jones C.D."/>
            <person name="Jordan W.C."/>
            <person name="Karpen G.H."/>
            <person name="Kataoka E."/>
            <person name="Keightley P.D."/>
            <person name="Kheradpour P."/>
            <person name="Kirkness E.F."/>
            <person name="Koerich L.B."/>
            <person name="Kristiansen K."/>
            <person name="Kudrna D."/>
            <person name="Kulathinal R.J."/>
            <person name="Kumar S."/>
            <person name="Kwok R."/>
            <person name="Lander E."/>
            <person name="Langley C.H."/>
            <person name="Lapoint R."/>
            <person name="Lazzaro B.P."/>
            <person name="Lee S.J."/>
            <person name="Levesque L."/>
            <person name="Li R."/>
            <person name="Lin C.F."/>
            <person name="Lin M.F."/>
            <person name="Lindblad-Toh K."/>
            <person name="Llopart A."/>
            <person name="Long M."/>
            <person name="Low L."/>
            <person name="Lozovsky E."/>
            <person name="Lu J."/>
            <person name="Luo M."/>
            <person name="Machado C.A."/>
            <person name="Makalowski W."/>
            <person name="Marzo M."/>
            <person name="Matsuda M."/>
            <person name="Matzkin L."/>
            <person name="McAllister B."/>
            <person name="McBride C.S."/>
            <person name="McKernan B."/>
            <person name="McKernan K."/>
            <person name="Mendez-Lago M."/>
            <person name="Minx P."/>
            <person name="Mollenhauer M.U."/>
            <person name="Montooth K."/>
            <person name="Mount S.M."/>
            <person name="Mu X."/>
            <person name="Myers E."/>
            <person name="Negre B."/>
            <person name="Newfeld S."/>
            <person name="Nielsen R."/>
            <person name="Noor M.A."/>
            <person name="O'Grady P."/>
            <person name="Pachter L."/>
            <person name="Papaceit M."/>
            <person name="Parisi M.J."/>
            <person name="Parisi M."/>
            <person name="Parts L."/>
            <person name="Pedersen J.S."/>
            <person name="Pesole G."/>
            <person name="Phillippy A.M."/>
            <person name="Ponting C.P."/>
            <person name="Pop M."/>
            <person name="Porcelli D."/>
            <person name="Powell J.R."/>
            <person name="Prohaska S."/>
            <person name="Pruitt K."/>
            <person name="Puig M."/>
            <person name="Quesneville H."/>
            <person name="Ram K.R."/>
            <person name="Rand D."/>
            <person name="Rasmussen M.D."/>
            <person name="Reed L.K."/>
            <person name="Reenan R."/>
            <person name="Reily A."/>
            <person name="Remington K.A."/>
            <person name="Rieger T.T."/>
            <person name="Ritchie M.G."/>
            <person name="Robin C."/>
            <person name="Rogers Y.H."/>
            <person name="Rohde C."/>
            <person name="Rozas J."/>
            <person name="Rubenfield M.J."/>
            <person name="Ruiz A."/>
            <person name="Russo S."/>
            <person name="Salzberg S.L."/>
            <person name="Sanchez-Gracia A."/>
            <person name="Saranga D.J."/>
            <person name="Sato H."/>
            <person name="Schaeffer S.W."/>
            <person name="Schatz M.C."/>
            <person name="Schlenke T."/>
            <person name="Schwartz R."/>
            <person name="Segarra C."/>
            <person name="Singh R.S."/>
            <person name="Sirot L."/>
            <person name="Sirota M."/>
            <person name="Sisneros N.B."/>
            <person name="Smith C.D."/>
            <person name="Smith T.F."/>
            <person name="Spieth J."/>
            <person name="Stage D.E."/>
            <person name="Stark A."/>
            <person name="Stephan W."/>
            <person name="Strausberg R.L."/>
            <person name="Strempel S."/>
            <person name="Sturgill D."/>
            <person name="Sutton G."/>
            <person name="Sutton G.G."/>
            <person name="Tao W."/>
            <person name="Teichmann S."/>
            <person name="Tobari Y.N."/>
            <person name="Tomimura Y."/>
            <person name="Tsolas J.M."/>
            <person name="Valente V.L."/>
            <person name="Venter E."/>
            <person name="Venter J.C."/>
            <person name="Vicario S."/>
            <person name="Vieira F.G."/>
            <person name="Vilella A.J."/>
            <person name="Villasante A."/>
            <person name="Walenz B."/>
            <person name="Wang J."/>
            <person name="Wasserman M."/>
            <person name="Watts T."/>
            <person name="Wilson D."/>
            <person name="Wilson R.K."/>
            <person name="Wing R.A."/>
            <person name="Wolfner M.F."/>
            <person name="Wong A."/>
            <person name="Wong G.K."/>
            <person name="Wu C.I."/>
            <person name="Wu G."/>
            <person name="Yamamoto D."/>
            <person name="Yang H.P."/>
            <person name="Yang S.P."/>
            <person name="Yorke J.A."/>
            <person name="Yoshida K."/>
            <person name="Zdobnov E."/>
            <person name="Zhang P."/>
            <person name="Zhang Y."/>
            <person name="Zimin A.V."/>
            <person name="Baldwin J."/>
            <person name="Abdouelleil A."/>
            <person name="Abdulkadir J."/>
            <person name="Abebe A."/>
            <person name="Abera B."/>
            <person name="Abreu J."/>
            <person name="Acer S.C."/>
            <person name="Aftuck L."/>
            <person name="Alexander A."/>
            <person name="An P."/>
            <person name="Anderson E."/>
            <person name="Anderson S."/>
            <person name="Arachi H."/>
            <person name="Azer M."/>
            <person name="Bachantsang P."/>
            <person name="Barry A."/>
            <person name="Bayul T."/>
            <person name="Berlin A."/>
            <person name="Bessette D."/>
            <person name="Bloom T."/>
            <person name="Blye J."/>
            <person name="Boguslavskiy L."/>
            <person name="Bonnet C."/>
            <person name="Boukhgalter B."/>
            <person name="Bourzgui I."/>
            <person name="Brown A."/>
            <person name="Cahill P."/>
            <person name="Channer S."/>
            <person name="Cheshatsang Y."/>
            <person name="Chuda L."/>
            <person name="Citroen M."/>
            <person name="Collymore A."/>
            <person name="Cooke P."/>
            <person name="Costello M."/>
            <person name="D'Aco K."/>
            <person name="Daza R."/>
            <person name="De Haan G."/>
            <person name="DeGray S."/>
            <person name="DeMaso C."/>
            <person name="Dhargay N."/>
            <person name="Dooley K."/>
            <person name="Dooley E."/>
            <person name="Doricent M."/>
            <person name="Dorje P."/>
            <person name="Dorjee K."/>
            <person name="Dupes A."/>
            <person name="Elong R."/>
            <person name="Falk J."/>
            <person name="Farina A."/>
            <person name="Faro S."/>
            <person name="Ferguson D."/>
            <person name="Fisher S."/>
            <person name="Foley C.D."/>
            <person name="Franke A."/>
            <person name="Friedrich D."/>
            <person name="Gadbois L."/>
            <person name="Gearin G."/>
            <person name="Gearin C.R."/>
            <person name="Giannoukos G."/>
            <person name="Goode T."/>
            <person name="Graham J."/>
            <person name="Grandbois E."/>
            <person name="Grewal S."/>
            <person name="Gyaltsen K."/>
            <person name="Hafez N."/>
            <person name="Hagos B."/>
            <person name="Hall J."/>
            <person name="Henson C."/>
            <person name="Hollinger A."/>
            <person name="Honan T."/>
            <person name="Huard M.D."/>
            <person name="Hughes L."/>
            <person name="Hurhula B."/>
            <person name="Husby M.E."/>
            <person name="Kamat A."/>
            <person name="Kanga B."/>
            <person name="Kashin S."/>
            <person name="Khazanovich D."/>
            <person name="Kisner P."/>
            <person name="Lance K."/>
            <person name="Lara M."/>
            <person name="Lee W."/>
            <person name="Lennon N."/>
            <person name="Letendre F."/>
            <person name="LeVine R."/>
            <person name="Lipovsky A."/>
            <person name="Liu X."/>
            <person name="Liu J."/>
            <person name="Liu S."/>
            <person name="Lokyitsang T."/>
            <person name="Lokyitsang Y."/>
            <person name="Lubonja R."/>
            <person name="Lui A."/>
            <person name="MacDonald P."/>
            <person name="Magnisalis V."/>
            <person name="Maru K."/>
            <person name="Matthews C."/>
            <person name="McCusker W."/>
            <person name="McDonough S."/>
            <person name="Mehta T."/>
            <person name="Meldrim J."/>
            <person name="Meneus L."/>
            <person name="Mihai O."/>
            <person name="Mihalev A."/>
            <person name="Mihova T."/>
            <person name="Mittelman R."/>
            <person name="Mlenga V."/>
            <person name="Montmayeur A."/>
            <person name="Mulrain L."/>
            <person name="Navidi A."/>
            <person name="Naylor J."/>
            <person name="Negash T."/>
            <person name="Nguyen T."/>
            <person name="Nguyen N."/>
            <person name="Nicol R."/>
            <person name="Norbu C."/>
            <person name="Norbu N."/>
            <person name="Novod N."/>
            <person name="O'Neill B."/>
            <person name="Osman S."/>
            <person name="Markiewicz E."/>
            <person name="Oyono O.L."/>
            <person name="Patti C."/>
            <person name="Phunkhang P."/>
            <person name="Pierre F."/>
            <person name="Priest M."/>
            <person name="Raghuraman S."/>
            <person name="Rege F."/>
            <person name="Reyes R."/>
            <person name="Rise C."/>
            <person name="Rogov P."/>
            <person name="Ross K."/>
            <person name="Ryan E."/>
            <person name="Settipalli S."/>
            <person name="Shea T."/>
            <person name="Sherpa N."/>
            <person name="Shi L."/>
            <person name="Shih D."/>
            <person name="Sparrow T."/>
            <person name="Spaulding J."/>
            <person name="Stalker J."/>
            <person name="Stange-Thomann N."/>
            <person name="Stavropoulos S."/>
            <person name="Stone C."/>
            <person name="Strader C."/>
            <person name="Tesfaye S."/>
            <person name="Thomson T."/>
            <person name="Thoulutsang Y."/>
            <person name="Thoulutsang D."/>
            <person name="Topham K."/>
            <person name="Topping I."/>
            <person name="Tsamla T."/>
            <person name="Vassiliev H."/>
            <person name="Vo A."/>
            <person name="Wangchuk T."/>
            <person name="Wangdi T."/>
            <person name="Weiand M."/>
            <person name="Wilkinson J."/>
            <person name="Wilson A."/>
            <person name="Yadav S."/>
            <person name="Young G."/>
            <person name="Yu Q."/>
            <person name="Zembek L."/>
            <person name="Zhong D."/>
            <person name="Zimmer A."/>
            <person name="Zwirko Z."/>
            <person name="Jaffe D.B."/>
            <person name="Alvarez P."/>
            <person name="Brockman W."/>
            <person name="Butler J."/>
            <person name="Chin C."/>
            <person name="Gnerre S."/>
            <person name="Grabherr M."/>
            <person name="Kleber M."/>
            <person name="Mauceli E."/>
            <person name="MacCallum I."/>
        </authorList>
    </citation>
    <scope>NUCLEOTIDE SEQUENCE [LARGE SCALE GENOMIC DNA]</scope>
    <source>
        <strain evidence="2">Tucson 14030-0811.24</strain>
    </source>
</reference>